<dbReference type="AlphaFoldDB" id="A0A5M3Z7N5"/>
<protein>
    <submittedName>
        <fullName evidence="2">Uncharacterized protein</fullName>
    </submittedName>
</protein>
<feature type="compositionally biased region" description="Basic and acidic residues" evidence="1">
    <location>
        <begin position="95"/>
        <end position="108"/>
    </location>
</feature>
<dbReference type="PANTHER" id="PTHR35587:SF6">
    <property type="entry name" value="BZIP DOMAIN-CONTAINING PROTEIN"/>
    <property type="match status" value="1"/>
</dbReference>
<accession>A0A5M3Z7N5</accession>
<name>A0A5M3Z7N5_ASPTE</name>
<organism evidence="2 3">
    <name type="scientific">Aspergillus terreus</name>
    <dbReference type="NCBI Taxonomy" id="33178"/>
    <lineage>
        <taxon>Eukaryota</taxon>
        <taxon>Fungi</taxon>
        <taxon>Dikarya</taxon>
        <taxon>Ascomycota</taxon>
        <taxon>Pezizomycotina</taxon>
        <taxon>Eurotiomycetes</taxon>
        <taxon>Eurotiomycetidae</taxon>
        <taxon>Eurotiales</taxon>
        <taxon>Aspergillaceae</taxon>
        <taxon>Aspergillus</taxon>
        <taxon>Aspergillus subgen. Circumdati</taxon>
    </lineage>
</organism>
<feature type="compositionally biased region" description="Low complexity" evidence="1">
    <location>
        <begin position="24"/>
        <end position="35"/>
    </location>
</feature>
<reference evidence="2 3" key="1">
    <citation type="submission" date="2020-01" db="EMBL/GenBank/DDBJ databases">
        <title>Aspergillus terreus IFO 6365 whole genome shotgun sequence.</title>
        <authorList>
            <person name="Kanamasa S."/>
            <person name="Takahashi H."/>
        </authorList>
    </citation>
    <scope>NUCLEOTIDE SEQUENCE [LARGE SCALE GENOMIC DNA]</scope>
    <source>
        <strain evidence="2 3">IFO 6365</strain>
    </source>
</reference>
<feature type="compositionally biased region" description="Polar residues" evidence="1">
    <location>
        <begin position="40"/>
        <end position="54"/>
    </location>
</feature>
<sequence length="172" mass="19487">MATSSAPTKEPSIRFEDSVGTDRPSSPDSSYESSPEPAPQQNQEETTKQPQRLQVNRRLNKFDTATSRDNEAQSTALRRYEGGDLEQTRYSGDLSRTRDPSTEEVSRNDEDEDLQVQKQEDSGLKLRLDLNLDVEVELKAKIHGDITLSLLYVLPPDNCGMHLTWKLLMTYV</sequence>
<dbReference type="EMBL" id="BLJY01000008">
    <property type="protein sequence ID" value="GFF18334.1"/>
    <property type="molecule type" value="Genomic_DNA"/>
</dbReference>
<gene>
    <name evidence="2" type="ORF">ATEIFO6365_0008027800</name>
</gene>
<proteinExistence type="predicted"/>
<dbReference type="Proteomes" id="UP000452235">
    <property type="component" value="Unassembled WGS sequence"/>
</dbReference>
<dbReference type="VEuPathDB" id="FungiDB:ATEG_06532"/>
<evidence type="ECO:0000313" key="3">
    <source>
        <dbReference type="Proteomes" id="UP000452235"/>
    </source>
</evidence>
<evidence type="ECO:0000313" key="2">
    <source>
        <dbReference type="EMBL" id="GFF18334.1"/>
    </source>
</evidence>
<feature type="region of interest" description="Disordered" evidence="1">
    <location>
        <begin position="1"/>
        <end position="121"/>
    </location>
</feature>
<dbReference type="PANTHER" id="PTHR35587">
    <property type="entry name" value="EXPRESSED PROTEIN"/>
    <property type="match status" value="1"/>
</dbReference>
<comment type="caution">
    <text evidence="2">The sequence shown here is derived from an EMBL/GenBank/DDBJ whole genome shotgun (WGS) entry which is preliminary data.</text>
</comment>
<evidence type="ECO:0000256" key="1">
    <source>
        <dbReference type="SAM" id="MobiDB-lite"/>
    </source>
</evidence>
<dbReference type="OrthoDB" id="2279190at2759"/>
<keyword evidence="3" id="KW-1185">Reference proteome</keyword>